<evidence type="ECO:0000256" key="3">
    <source>
        <dbReference type="PROSITE-ProRule" id="PRU00461"/>
    </source>
</evidence>
<dbReference type="AlphaFoldDB" id="A0A170W943"/>
<evidence type="ECO:0000256" key="1">
    <source>
        <dbReference type="ARBA" id="ARBA00022536"/>
    </source>
</evidence>
<dbReference type="InterPro" id="IPR011042">
    <property type="entry name" value="6-blade_b-propeller_TolB-like"/>
</dbReference>
<proteinExistence type="predicted"/>
<protein>
    <submittedName>
        <fullName evidence="4">Lipophorin receptor 1 isoform S-like protein</fullName>
    </submittedName>
</protein>
<keyword evidence="2" id="KW-0677">Repeat</keyword>
<dbReference type="GO" id="GO:0042813">
    <property type="term" value="F:Wnt receptor activity"/>
    <property type="evidence" value="ECO:0007669"/>
    <property type="project" value="TreeGrafter"/>
</dbReference>
<keyword evidence="4" id="KW-0675">Receptor</keyword>
<dbReference type="PANTHER" id="PTHR46513">
    <property type="entry name" value="VITELLOGENIN RECEPTOR-LIKE PROTEIN-RELATED-RELATED"/>
    <property type="match status" value="1"/>
</dbReference>
<dbReference type="GO" id="GO:0005886">
    <property type="term" value="C:plasma membrane"/>
    <property type="evidence" value="ECO:0007669"/>
    <property type="project" value="TreeGrafter"/>
</dbReference>
<feature type="repeat" description="LDL-receptor class B" evidence="3">
    <location>
        <begin position="1"/>
        <end position="42"/>
    </location>
</feature>
<dbReference type="GO" id="GO:0017147">
    <property type="term" value="F:Wnt-protein binding"/>
    <property type="evidence" value="ECO:0007669"/>
    <property type="project" value="TreeGrafter"/>
</dbReference>
<dbReference type="SMART" id="SM00135">
    <property type="entry name" value="LY"/>
    <property type="match status" value="1"/>
</dbReference>
<keyword evidence="1" id="KW-0245">EGF-like domain</keyword>
<dbReference type="InterPro" id="IPR000033">
    <property type="entry name" value="LDLR_classB_rpt"/>
</dbReference>
<evidence type="ECO:0000256" key="2">
    <source>
        <dbReference type="ARBA" id="ARBA00022737"/>
    </source>
</evidence>
<dbReference type="EMBL" id="GEMB01006007">
    <property type="protein sequence ID" value="JAR97318.1"/>
    <property type="molecule type" value="Transcribed_RNA"/>
</dbReference>
<reference evidence="4" key="2">
    <citation type="journal article" date="2017" name="J. Med. Entomol.">
        <title>Transcriptome Analysis of the Triatoma infestans (Hemiptera: Reduviidae) Integument.</title>
        <authorList>
            <person name="Calderon-Fernandez G.M."/>
            <person name="Moriconi D.E."/>
            <person name="Dulbecco A.B."/>
            <person name="Juarez M.P."/>
        </authorList>
    </citation>
    <scope>NUCLEOTIDE SEQUENCE</scope>
    <source>
        <strain evidence="4">Int1</strain>
        <tissue evidence="4">Integument</tissue>
    </source>
</reference>
<dbReference type="Gene3D" id="2.120.10.30">
    <property type="entry name" value="TolB, C-terminal domain"/>
    <property type="match status" value="1"/>
</dbReference>
<dbReference type="InterPro" id="IPR050778">
    <property type="entry name" value="Cueball_EGF_LRP_Nidogen"/>
</dbReference>
<dbReference type="SUPFAM" id="SSF63825">
    <property type="entry name" value="YWTD domain"/>
    <property type="match status" value="1"/>
</dbReference>
<reference evidence="4" key="1">
    <citation type="submission" date="2016-04" db="EMBL/GenBank/DDBJ databases">
        <authorList>
            <person name="Calderon-Fernandez G.M.Sr."/>
        </authorList>
    </citation>
    <scope>NUCLEOTIDE SEQUENCE</scope>
    <source>
        <strain evidence="4">Int1</strain>
        <tissue evidence="4">Integument</tissue>
    </source>
</reference>
<name>A0A170W943_TRIIF</name>
<dbReference type="PANTHER" id="PTHR46513:SF13">
    <property type="entry name" value="EGF-LIKE DOMAIN-CONTAINING PROTEIN"/>
    <property type="match status" value="1"/>
</dbReference>
<sequence length="95" mass="10785">FIYWSDWGGTGSLHRASLSGRDPKTIIQRIGKINSLTIDWLEERIYWCSVEGQIASANLDGSRRIIVAASPGPFSLSLYQDKIYWSDWETGTLYV</sequence>
<dbReference type="PROSITE" id="PS51120">
    <property type="entry name" value="LDLRB"/>
    <property type="match status" value="1"/>
</dbReference>
<accession>A0A170W943</accession>
<dbReference type="GO" id="GO:0060070">
    <property type="term" value="P:canonical Wnt signaling pathway"/>
    <property type="evidence" value="ECO:0007669"/>
    <property type="project" value="TreeGrafter"/>
</dbReference>
<feature type="non-terminal residue" evidence="4">
    <location>
        <position position="95"/>
    </location>
</feature>
<organism evidence="4">
    <name type="scientific">Triatoma infestans</name>
    <name type="common">Assassin bug</name>
    <dbReference type="NCBI Taxonomy" id="30076"/>
    <lineage>
        <taxon>Eukaryota</taxon>
        <taxon>Metazoa</taxon>
        <taxon>Ecdysozoa</taxon>
        <taxon>Arthropoda</taxon>
        <taxon>Hexapoda</taxon>
        <taxon>Insecta</taxon>
        <taxon>Pterygota</taxon>
        <taxon>Neoptera</taxon>
        <taxon>Paraneoptera</taxon>
        <taxon>Hemiptera</taxon>
        <taxon>Heteroptera</taxon>
        <taxon>Panheteroptera</taxon>
        <taxon>Cimicomorpha</taxon>
        <taxon>Reduviidae</taxon>
        <taxon>Triatominae</taxon>
        <taxon>Triatoma</taxon>
    </lineage>
</organism>
<feature type="non-terminal residue" evidence="4">
    <location>
        <position position="1"/>
    </location>
</feature>
<evidence type="ECO:0000313" key="4">
    <source>
        <dbReference type="EMBL" id="JAR97318.1"/>
    </source>
</evidence>